<reference evidence="2 3" key="1">
    <citation type="submission" date="2024-04" db="EMBL/GenBank/DDBJ databases">
        <title>Novel species of the genus Ideonella isolated from streams.</title>
        <authorList>
            <person name="Lu H."/>
        </authorList>
    </citation>
    <scope>NUCLEOTIDE SEQUENCE [LARGE SCALE GENOMIC DNA]</scope>
    <source>
        <strain evidence="2 3">DXS29W</strain>
    </source>
</reference>
<dbReference type="RefSeq" id="WP_341425732.1">
    <property type="nucleotide sequence ID" value="NZ_JBBUTG010000005.1"/>
</dbReference>
<accession>A0ABU9BNC2</accession>
<keyword evidence="3" id="KW-1185">Reference proteome</keyword>
<keyword evidence="1" id="KW-0812">Transmembrane</keyword>
<dbReference type="EMBL" id="JBBUTG010000005">
    <property type="protein sequence ID" value="MEK8031356.1"/>
    <property type="molecule type" value="Genomic_DNA"/>
</dbReference>
<feature type="transmembrane region" description="Helical" evidence="1">
    <location>
        <begin position="21"/>
        <end position="42"/>
    </location>
</feature>
<feature type="transmembrane region" description="Helical" evidence="1">
    <location>
        <begin position="48"/>
        <end position="67"/>
    </location>
</feature>
<evidence type="ECO:0000256" key="1">
    <source>
        <dbReference type="SAM" id="Phobius"/>
    </source>
</evidence>
<feature type="transmembrane region" description="Helical" evidence="1">
    <location>
        <begin position="188"/>
        <end position="209"/>
    </location>
</feature>
<keyword evidence="1" id="KW-0472">Membrane</keyword>
<keyword evidence="1" id="KW-1133">Transmembrane helix</keyword>
<protein>
    <submittedName>
        <fullName evidence="2">Uncharacterized protein</fullName>
    </submittedName>
</protein>
<evidence type="ECO:0000313" key="2">
    <source>
        <dbReference type="EMBL" id="MEK8031356.1"/>
    </source>
</evidence>
<name>A0ABU9BNC2_9BURK</name>
<gene>
    <name evidence="2" type="ORF">AACH06_11055</name>
</gene>
<organism evidence="2 3">
    <name type="scientific">Ideonella lacteola</name>
    <dbReference type="NCBI Taxonomy" id="2984193"/>
    <lineage>
        <taxon>Bacteria</taxon>
        <taxon>Pseudomonadati</taxon>
        <taxon>Pseudomonadota</taxon>
        <taxon>Betaproteobacteria</taxon>
        <taxon>Burkholderiales</taxon>
        <taxon>Sphaerotilaceae</taxon>
        <taxon>Ideonella</taxon>
    </lineage>
</organism>
<proteinExistence type="predicted"/>
<evidence type="ECO:0000313" key="3">
    <source>
        <dbReference type="Proteomes" id="UP001371218"/>
    </source>
</evidence>
<comment type="caution">
    <text evidence="2">The sequence shown here is derived from an EMBL/GenBank/DDBJ whole genome shotgun (WGS) entry which is preliminary data.</text>
</comment>
<dbReference type="Proteomes" id="UP001371218">
    <property type="component" value="Unassembled WGS sequence"/>
</dbReference>
<sequence>MSAKDVIKPLLSNGVQYIAEVAKGIVGGFVLSLAVLVGLLSIVPSSRAAGALATVGFVLFLVLYGLAGHQRGIARVLSNLTRAHGGLLFDQTLGRFVQACESRKPGSIASVLGAPGKLTSAFKGYLGHEGSSMPRPLRRIGTHYVGKVDDKLSSGSLPTGAVVDGALRVDALKDWAVQQMREQFEPSWTFFGILFVAQLAVAALTWAFLR</sequence>